<dbReference type="GO" id="GO:0008292">
    <property type="term" value="P:acetylcholine biosynthetic process"/>
    <property type="evidence" value="ECO:0007669"/>
    <property type="project" value="TreeGrafter"/>
</dbReference>
<evidence type="ECO:0000256" key="5">
    <source>
        <dbReference type="ARBA" id="ARBA00022847"/>
    </source>
</evidence>
<evidence type="ECO:0000256" key="9">
    <source>
        <dbReference type="ARBA" id="ARBA00023065"/>
    </source>
</evidence>
<keyword evidence="6" id="KW-0530">Neurotransmitter biosynthesis</keyword>
<dbReference type="Pfam" id="PF00474">
    <property type="entry name" value="SSF"/>
    <property type="match status" value="1"/>
</dbReference>
<feature type="transmembrane region" description="Helical" evidence="14">
    <location>
        <begin position="192"/>
        <end position="210"/>
    </location>
</feature>
<dbReference type="Proteomes" id="UP000594262">
    <property type="component" value="Unplaced"/>
</dbReference>
<dbReference type="InterPro" id="IPR052244">
    <property type="entry name" value="Choline_transporter"/>
</dbReference>
<evidence type="ECO:0000256" key="4">
    <source>
        <dbReference type="ARBA" id="ARBA00022692"/>
    </source>
</evidence>
<reference evidence="15" key="1">
    <citation type="submission" date="2021-01" db="UniProtKB">
        <authorList>
            <consortium name="EnsemblMetazoa"/>
        </authorList>
    </citation>
    <scope>IDENTIFICATION</scope>
</reference>
<keyword evidence="9" id="KW-0406">Ion transport</keyword>
<evidence type="ECO:0000256" key="1">
    <source>
        <dbReference type="ARBA" id="ARBA00004141"/>
    </source>
</evidence>
<evidence type="ECO:0000256" key="11">
    <source>
        <dbReference type="ARBA" id="ARBA00023180"/>
    </source>
</evidence>
<feature type="transmembrane region" description="Helical" evidence="14">
    <location>
        <begin position="49"/>
        <end position="73"/>
    </location>
</feature>
<evidence type="ECO:0000256" key="2">
    <source>
        <dbReference type="ARBA" id="ARBA00006434"/>
    </source>
</evidence>
<feature type="transmembrane region" description="Helical" evidence="14">
    <location>
        <begin position="164"/>
        <end position="185"/>
    </location>
</feature>
<dbReference type="OrthoDB" id="546820at2759"/>
<organism evidence="15 16">
    <name type="scientific">Clytia hemisphaerica</name>
    <dbReference type="NCBI Taxonomy" id="252671"/>
    <lineage>
        <taxon>Eukaryota</taxon>
        <taxon>Metazoa</taxon>
        <taxon>Cnidaria</taxon>
        <taxon>Hydrozoa</taxon>
        <taxon>Hydroidolina</taxon>
        <taxon>Leptothecata</taxon>
        <taxon>Obeliida</taxon>
        <taxon>Clytiidae</taxon>
        <taxon>Clytia</taxon>
    </lineage>
</organism>
<comment type="similarity">
    <text evidence="2 13">Belongs to the sodium:solute symporter (SSF) (TC 2.A.21) family.</text>
</comment>
<name>A0A7M5XBZ6_9CNID</name>
<comment type="subcellular location">
    <subcellularLocation>
        <location evidence="1">Membrane</location>
        <topology evidence="1">Multi-pass membrane protein</topology>
    </subcellularLocation>
</comment>
<evidence type="ECO:0000256" key="6">
    <source>
        <dbReference type="ARBA" id="ARBA00022979"/>
    </source>
</evidence>
<accession>A0A7M5XBZ6</accession>
<dbReference type="GO" id="GO:0005886">
    <property type="term" value="C:plasma membrane"/>
    <property type="evidence" value="ECO:0007669"/>
    <property type="project" value="TreeGrafter"/>
</dbReference>
<dbReference type="InterPro" id="IPR001734">
    <property type="entry name" value="Na/solute_symporter"/>
</dbReference>
<evidence type="ECO:0000256" key="10">
    <source>
        <dbReference type="ARBA" id="ARBA00023136"/>
    </source>
</evidence>
<sequence length="558" mass="61250">MTDINIPGLVSIIVFYLLILLIGVFAAWKKNKATAQAQTTEEETNEVILAGRNIGMFVGCFTMTATWVGGGYINGTAESVYNDGLVWAQAPWGYATSLSLGGFFFAKKMREANYITMLDPLQDRYGKIMGAFLYIPAFLGETFWSASILSALGATLRVILGLEMNLSVIVSACIAVGYTFFGGLYSVAYTDVVQLGCIAVGLWLCVPFSLSNDVTTSLSVTKTEWIGHLEGYRVGQWIDYAMLLICGGLPWQVYFQRVLSSKSAGRAQTLSFVASFGCIAMAIPAVLIGAVAKSADWSQIQGAIDAGLISNATGKYIITDTRLTLPMVLQYLTPTWVSFIGLGAISAAVMSSADSSVLSASSMFGHNIYKLIFRPNATANEIIWVIRVGIFVVGALATVVGLTVESIYALFHLCSDLVFCILFPQLVGAVYIPTVNTYGSIAAYIVGLFLRCTGGEELINFPPLIKYPFYKNNHQNFPFRTLSMICSFITLVLVSKLFNYLFDNDILDVEKYDTLGVIERRKKLADKLMRQEKNGIRPQEDIPMKENYRKYEDSATHC</sequence>
<evidence type="ECO:0000256" key="7">
    <source>
        <dbReference type="ARBA" id="ARBA00022989"/>
    </source>
</evidence>
<evidence type="ECO:0000256" key="8">
    <source>
        <dbReference type="ARBA" id="ARBA00023053"/>
    </source>
</evidence>
<dbReference type="PROSITE" id="PS50283">
    <property type="entry name" value="NA_SOLUT_SYMP_3"/>
    <property type="match status" value="1"/>
</dbReference>
<feature type="transmembrane region" description="Helical" evidence="14">
    <location>
        <begin position="481"/>
        <end position="502"/>
    </location>
</feature>
<keyword evidence="3" id="KW-0813">Transport</keyword>
<feature type="transmembrane region" description="Helical" evidence="14">
    <location>
        <begin position="6"/>
        <end position="28"/>
    </location>
</feature>
<dbReference type="InterPro" id="IPR038377">
    <property type="entry name" value="Na/Glc_symporter_sf"/>
</dbReference>
<keyword evidence="12" id="KW-0739">Sodium transport</keyword>
<keyword evidence="11" id="KW-0325">Glycoprotein</keyword>
<feature type="transmembrane region" description="Helical" evidence="14">
    <location>
        <begin position="336"/>
        <end position="361"/>
    </location>
</feature>
<dbReference type="CDD" id="cd11474">
    <property type="entry name" value="SLC5sbd_CHT"/>
    <property type="match status" value="1"/>
</dbReference>
<dbReference type="AlphaFoldDB" id="A0A7M5XBZ6"/>
<feature type="transmembrane region" description="Helical" evidence="14">
    <location>
        <begin position="267"/>
        <end position="292"/>
    </location>
</feature>
<keyword evidence="7 14" id="KW-1133">Transmembrane helix</keyword>
<dbReference type="GO" id="GO:0005307">
    <property type="term" value="F:choline:sodium symporter activity"/>
    <property type="evidence" value="ECO:0007669"/>
    <property type="project" value="TreeGrafter"/>
</dbReference>
<evidence type="ECO:0000256" key="12">
    <source>
        <dbReference type="ARBA" id="ARBA00023201"/>
    </source>
</evidence>
<keyword evidence="10 14" id="KW-0472">Membrane</keyword>
<dbReference type="PANTHER" id="PTHR45897">
    <property type="entry name" value="HIGH-AFFINITY CHOLINE TRANSPORTER 1"/>
    <property type="match status" value="1"/>
</dbReference>
<evidence type="ECO:0000313" key="16">
    <source>
        <dbReference type="Proteomes" id="UP000594262"/>
    </source>
</evidence>
<keyword evidence="16" id="KW-1185">Reference proteome</keyword>
<dbReference type="PANTHER" id="PTHR45897:SF4">
    <property type="entry name" value="HIGH-AFFINITY CHOLINE TRANSPORTER 1"/>
    <property type="match status" value="1"/>
</dbReference>
<dbReference type="FunFam" id="1.20.1730.10:FF:000008">
    <property type="entry name" value="High affinity choline transporter 1"/>
    <property type="match status" value="1"/>
</dbReference>
<dbReference type="GeneID" id="136801075"/>
<evidence type="ECO:0000256" key="13">
    <source>
        <dbReference type="RuleBase" id="RU362091"/>
    </source>
</evidence>
<evidence type="ECO:0000256" key="3">
    <source>
        <dbReference type="ARBA" id="ARBA00022448"/>
    </source>
</evidence>
<keyword evidence="4 14" id="KW-0812">Transmembrane</keyword>
<dbReference type="RefSeq" id="XP_066913804.1">
    <property type="nucleotide sequence ID" value="XM_067057703.1"/>
</dbReference>
<keyword evidence="8" id="KW-0915">Sodium</keyword>
<dbReference type="RefSeq" id="XP_066913805.1">
    <property type="nucleotide sequence ID" value="XM_067057704.1"/>
</dbReference>
<protein>
    <submittedName>
        <fullName evidence="15">Uncharacterized protein</fullName>
    </submittedName>
</protein>
<feature type="transmembrane region" description="Helical" evidence="14">
    <location>
        <begin position="85"/>
        <end position="106"/>
    </location>
</feature>
<dbReference type="EnsemblMetazoa" id="CLYHEMT020937.1">
    <property type="protein sequence ID" value="CLYHEMP020937.1"/>
    <property type="gene ID" value="CLYHEMG020937"/>
</dbReference>
<evidence type="ECO:0000256" key="14">
    <source>
        <dbReference type="SAM" id="Phobius"/>
    </source>
</evidence>
<keyword evidence="5" id="KW-0769">Symport</keyword>
<proteinExistence type="inferred from homology"/>
<feature type="transmembrane region" description="Helical" evidence="14">
    <location>
        <begin position="382"/>
        <end position="404"/>
    </location>
</feature>
<dbReference type="Gene3D" id="1.20.1730.10">
    <property type="entry name" value="Sodium/glucose cotransporter"/>
    <property type="match status" value="1"/>
</dbReference>
<feature type="transmembrane region" description="Helical" evidence="14">
    <location>
        <begin position="127"/>
        <end position="152"/>
    </location>
</feature>
<evidence type="ECO:0000313" key="15">
    <source>
        <dbReference type="EnsemblMetazoa" id="CLYHEMP020937.1"/>
    </source>
</evidence>
<feature type="transmembrane region" description="Helical" evidence="14">
    <location>
        <begin position="410"/>
        <end position="432"/>
    </location>
</feature>